<dbReference type="EMBL" id="SSTE01011678">
    <property type="protein sequence ID" value="KAA0050823.1"/>
    <property type="molecule type" value="Genomic_DNA"/>
</dbReference>
<evidence type="ECO:0000313" key="2">
    <source>
        <dbReference type="Proteomes" id="UP000321393"/>
    </source>
</evidence>
<proteinExistence type="predicted"/>
<reference evidence="1 2" key="1">
    <citation type="submission" date="2019-08" db="EMBL/GenBank/DDBJ databases">
        <title>Draft genome sequences of two oriental melons (Cucumis melo L. var makuwa).</title>
        <authorList>
            <person name="Kwon S.-Y."/>
        </authorList>
    </citation>
    <scope>NUCLEOTIDE SEQUENCE [LARGE SCALE GENOMIC DNA]</scope>
    <source>
        <strain evidence="2">cv. SW 3</strain>
        <tissue evidence="1">Leaf</tissue>
    </source>
</reference>
<comment type="caution">
    <text evidence="1">The sequence shown here is derived from an EMBL/GenBank/DDBJ whole genome shotgun (WGS) entry which is preliminary data.</text>
</comment>
<sequence length="82" mass="9523">MWATVNRGGRILEGVKNSPVVGRILGRKINWAQEDRTWRKNIGAEESDAGRQRRRLVWKGDDMLMKTRQQMEGIEKLGIFNL</sequence>
<protein>
    <submittedName>
        <fullName evidence="1">Uncharacterized protein</fullName>
    </submittedName>
</protein>
<accession>A0A5A7U4Q0</accession>
<organism evidence="1 2">
    <name type="scientific">Cucumis melo var. makuwa</name>
    <name type="common">Oriental melon</name>
    <dbReference type="NCBI Taxonomy" id="1194695"/>
    <lineage>
        <taxon>Eukaryota</taxon>
        <taxon>Viridiplantae</taxon>
        <taxon>Streptophyta</taxon>
        <taxon>Embryophyta</taxon>
        <taxon>Tracheophyta</taxon>
        <taxon>Spermatophyta</taxon>
        <taxon>Magnoliopsida</taxon>
        <taxon>eudicotyledons</taxon>
        <taxon>Gunneridae</taxon>
        <taxon>Pentapetalae</taxon>
        <taxon>rosids</taxon>
        <taxon>fabids</taxon>
        <taxon>Cucurbitales</taxon>
        <taxon>Cucurbitaceae</taxon>
        <taxon>Benincaseae</taxon>
        <taxon>Cucumis</taxon>
    </lineage>
</organism>
<gene>
    <name evidence="1" type="ORF">E6C27_scaffold404G00820</name>
</gene>
<name>A0A5A7U4Q0_CUCMM</name>
<dbReference type="Proteomes" id="UP000321393">
    <property type="component" value="Unassembled WGS sequence"/>
</dbReference>
<evidence type="ECO:0000313" key="1">
    <source>
        <dbReference type="EMBL" id="KAA0050823.1"/>
    </source>
</evidence>
<dbReference type="AlphaFoldDB" id="A0A5A7U4Q0"/>